<dbReference type="SUPFAM" id="SSF46785">
    <property type="entry name" value="Winged helix' DNA-binding domain"/>
    <property type="match status" value="1"/>
</dbReference>
<dbReference type="InterPro" id="IPR008920">
    <property type="entry name" value="TF_FadR/GntR_C"/>
</dbReference>
<organism evidence="5 6">
    <name type="scientific">Pollutimonas nitritireducens</name>
    <dbReference type="NCBI Taxonomy" id="2045209"/>
    <lineage>
        <taxon>Bacteria</taxon>
        <taxon>Pseudomonadati</taxon>
        <taxon>Pseudomonadota</taxon>
        <taxon>Betaproteobacteria</taxon>
        <taxon>Burkholderiales</taxon>
        <taxon>Alcaligenaceae</taxon>
        <taxon>Pollutimonas</taxon>
    </lineage>
</organism>
<dbReference type="GO" id="GO:0003700">
    <property type="term" value="F:DNA-binding transcription factor activity"/>
    <property type="evidence" value="ECO:0007669"/>
    <property type="project" value="InterPro"/>
</dbReference>
<feature type="domain" description="HTH gntR-type" evidence="4">
    <location>
        <begin position="27"/>
        <end position="94"/>
    </location>
</feature>
<dbReference type="Pfam" id="PF00392">
    <property type="entry name" value="GntR"/>
    <property type="match status" value="1"/>
</dbReference>
<dbReference type="Gene3D" id="1.20.120.530">
    <property type="entry name" value="GntR ligand-binding domain-like"/>
    <property type="match status" value="1"/>
</dbReference>
<evidence type="ECO:0000259" key="4">
    <source>
        <dbReference type="PROSITE" id="PS50949"/>
    </source>
</evidence>
<dbReference type="InterPro" id="IPR036388">
    <property type="entry name" value="WH-like_DNA-bd_sf"/>
</dbReference>
<keyword evidence="6" id="KW-1185">Reference proteome</keyword>
<gene>
    <name evidence="5" type="ORF">CR155_07985</name>
</gene>
<sequence>MSPYNTRLFKNSVEMGHKDDPHPTDERPTWKLIAQALELDIIVGRLHFREHLIEDEVMKRFNASRYAVRRAFDEMQQQGLVVRSENRGVRIRGFTAKEVSDIIGVREILETAAARQIQMPVSSLIIEKLCSIQKQHDEAGKKGDYYRLFTLNNEFHRTLYSACGNEELAKAIANYSMQVQPIRMRFVHDEVRRQQTAEEHWAMIKAVQNQDNEALVQICEKHLSVTKVLFLRQPNGALSITGDAMKER</sequence>
<keyword evidence="3" id="KW-0804">Transcription</keyword>
<dbReference type="EMBL" id="PDNV01000004">
    <property type="protein sequence ID" value="PLC54679.1"/>
    <property type="molecule type" value="Genomic_DNA"/>
</dbReference>
<protein>
    <submittedName>
        <fullName evidence="5">GntR family transcriptional regulator</fullName>
    </submittedName>
</protein>
<evidence type="ECO:0000256" key="2">
    <source>
        <dbReference type="ARBA" id="ARBA00023125"/>
    </source>
</evidence>
<name>A0A2N4UI44_9BURK</name>
<accession>A0A2N4UI44</accession>
<evidence type="ECO:0000313" key="6">
    <source>
        <dbReference type="Proteomes" id="UP000234328"/>
    </source>
</evidence>
<dbReference type="GO" id="GO:0003677">
    <property type="term" value="F:DNA binding"/>
    <property type="evidence" value="ECO:0007669"/>
    <property type="project" value="UniProtKB-KW"/>
</dbReference>
<dbReference type="AlphaFoldDB" id="A0A2N4UI44"/>
<dbReference type="SMART" id="SM00895">
    <property type="entry name" value="FCD"/>
    <property type="match status" value="1"/>
</dbReference>
<evidence type="ECO:0000256" key="1">
    <source>
        <dbReference type="ARBA" id="ARBA00023015"/>
    </source>
</evidence>
<dbReference type="Pfam" id="PF07729">
    <property type="entry name" value="FCD"/>
    <property type="match status" value="1"/>
</dbReference>
<dbReference type="PROSITE" id="PS50949">
    <property type="entry name" value="HTH_GNTR"/>
    <property type="match status" value="1"/>
</dbReference>
<evidence type="ECO:0000256" key="3">
    <source>
        <dbReference type="ARBA" id="ARBA00023163"/>
    </source>
</evidence>
<proteinExistence type="predicted"/>
<dbReference type="InterPro" id="IPR011711">
    <property type="entry name" value="GntR_C"/>
</dbReference>
<comment type="caution">
    <text evidence="5">The sequence shown here is derived from an EMBL/GenBank/DDBJ whole genome shotgun (WGS) entry which is preliminary data.</text>
</comment>
<dbReference type="SMART" id="SM00345">
    <property type="entry name" value="HTH_GNTR"/>
    <property type="match status" value="1"/>
</dbReference>
<dbReference type="SUPFAM" id="SSF48008">
    <property type="entry name" value="GntR ligand-binding domain-like"/>
    <property type="match status" value="1"/>
</dbReference>
<reference evidence="5 6" key="1">
    <citation type="submission" date="2017-10" db="EMBL/GenBank/DDBJ databases">
        <title>Two draft genome sequences of Pusillimonas sp. strains isolated from a nitrate- and radionuclide-contaminated groundwater in Russia.</title>
        <authorList>
            <person name="Grouzdev D.S."/>
            <person name="Tourova T.P."/>
            <person name="Goeva M.A."/>
            <person name="Babich T.L."/>
            <person name="Sokolova D.S."/>
            <person name="Abdullin R."/>
            <person name="Poltaraus A.B."/>
            <person name="Toshchakov S.V."/>
            <person name="Nazina T.N."/>
        </authorList>
    </citation>
    <scope>NUCLEOTIDE SEQUENCE [LARGE SCALE GENOMIC DNA]</scope>
    <source>
        <strain evidence="5 6">JR1/69-2-13</strain>
    </source>
</reference>
<evidence type="ECO:0000313" key="5">
    <source>
        <dbReference type="EMBL" id="PLC54679.1"/>
    </source>
</evidence>
<dbReference type="PANTHER" id="PTHR43537">
    <property type="entry name" value="TRANSCRIPTIONAL REGULATOR, GNTR FAMILY"/>
    <property type="match status" value="1"/>
</dbReference>
<keyword evidence="1" id="KW-0805">Transcription regulation</keyword>
<dbReference type="InterPro" id="IPR036390">
    <property type="entry name" value="WH_DNA-bd_sf"/>
</dbReference>
<dbReference type="RefSeq" id="WP_102069449.1">
    <property type="nucleotide sequence ID" value="NZ_PDNV01000004.1"/>
</dbReference>
<dbReference type="InterPro" id="IPR000524">
    <property type="entry name" value="Tscrpt_reg_HTH_GntR"/>
</dbReference>
<dbReference type="Proteomes" id="UP000234328">
    <property type="component" value="Unassembled WGS sequence"/>
</dbReference>
<dbReference type="Gene3D" id="1.10.10.10">
    <property type="entry name" value="Winged helix-like DNA-binding domain superfamily/Winged helix DNA-binding domain"/>
    <property type="match status" value="1"/>
</dbReference>
<dbReference type="PANTHER" id="PTHR43537:SF49">
    <property type="entry name" value="TRANSCRIPTIONAL REGULATORY PROTEIN"/>
    <property type="match status" value="1"/>
</dbReference>
<dbReference type="OrthoDB" id="8903404at2"/>
<keyword evidence="2" id="KW-0238">DNA-binding</keyword>